<protein>
    <submittedName>
        <fullName evidence="8">Type II secretion system F family protein</fullName>
    </submittedName>
</protein>
<evidence type="ECO:0000256" key="5">
    <source>
        <dbReference type="ARBA" id="ARBA00023136"/>
    </source>
</evidence>
<feature type="transmembrane region" description="Helical" evidence="6">
    <location>
        <begin position="96"/>
        <end position="118"/>
    </location>
</feature>
<gene>
    <name evidence="8" type="ORF">M3P05_16180</name>
</gene>
<keyword evidence="2" id="KW-1003">Cell membrane</keyword>
<evidence type="ECO:0000256" key="1">
    <source>
        <dbReference type="ARBA" id="ARBA00004651"/>
    </source>
</evidence>
<dbReference type="EMBL" id="JAMFLX010000025">
    <property type="protein sequence ID" value="MCL6271460.1"/>
    <property type="molecule type" value="Genomic_DNA"/>
</dbReference>
<evidence type="ECO:0000259" key="7">
    <source>
        <dbReference type="Pfam" id="PF00482"/>
    </source>
</evidence>
<evidence type="ECO:0000256" key="6">
    <source>
        <dbReference type="SAM" id="Phobius"/>
    </source>
</evidence>
<dbReference type="InterPro" id="IPR018076">
    <property type="entry name" value="T2SS_GspF_dom"/>
</dbReference>
<proteinExistence type="predicted"/>
<feature type="transmembrane region" description="Helical" evidence="6">
    <location>
        <begin position="281"/>
        <end position="300"/>
    </location>
</feature>
<evidence type="ECO:0000313" key="9">
    <source>
        <dbReference type="Proteomes" id="UP001203338"/>
    </source>
</evidence>
<keyword evidence="4 6" id="KW-1133">Transmembrane helix</keyword>
<evidence type="ECO:0000256" key="2">
    <source>
        <dbReference type="ARBA" id="ARBA00022475"/>
    </source>
</evidence>
<accession>A0ABT0PJ87</accession>
<keyword evidence="3 6" id="KW-0812">Transmembrane</keyword>
<comment type="caution">
    <text evidence="8">The sequence shown here is derived from an EMBL/GenBank/DDBJ whole genome shotgun (WGS) entry which is preliminary data.</text>
</comment>
<dbReference type="PANTHER" id="PTHR35007:SF2">
    <property type="entry name" value="PILUS ASSEMBLE PROTEIN"/>
    <property type="match status" value="1"/>
</dbReference>
<dbReference type="Pfam" id="PF00482">
    <property type="entry name" value="T2SSF"/>
    <property type="match status" value="1"/>
</dbReference>
<name>A0ABT0PJ87_9GAMM</name>
<evidence type="ECO:0000256" key="4">
    <source>
        <dbReference type="ARBA" id="ARBA00022989"/>
    </source>
</evidence>
<dbReference type="Proteomes" id="UP001203338">
    <property type="component" value="Unassembled WGS sequence"/>
</dbReference>
<reference evidence="8 9" key="1">
    <citation type="submission" date="2022-05" db="EMBL/GenBank/DDBJ databases">
        <authorList>
            <person name="Park J.-S."/>
        </authorList>
    </citation>
    <scope>NUCLEOTIDE SEQUENCE [LARGE SCALE GENOMIC DNA]</scope>
    <source>
        <strain evidence="8 9">2012CJ34-2</strain>
    </source>
</reference>
<dbReference type="RefSeq" id="WP_249701074.1">
    <property type="nucleotide sequence ID" value="NZ_JAMFLX010000025.1"/>
</dbReference>
<sequence length="305" mass="34068">MFYLLLLGAAVVLCLLAFQSKEEPLAFLTAESPGRTLNKDAVHQALDIKLLTDEPFIVRVKVEIENLKVRIGDKLPLKVAGFLVATVAATWAVNNYMVPVNVLLLYPVVLLVMAMVVVRGLQVYERRVFDASFPNALNLLNGAVSSGESLMHSIIYVGNSLDDAVGREFKLMGQRLRLGRPAQEVLSESCRRFPYAPFYFFVITLRANINRGGQLKDILKRLTKVMFNSQAIDKKKGAMTSEARASAKIVGAIPFCFLLFMKFSSPENFDFIFSHPDGKPILYYVLTSEAIGLGIIWWLMKRVQG</sequence>
<organism evidence="8 9">
    <name type="scientific">Parendozoicomonas callyspongiae</name>
    <dbReference type="NCBI Taxonomy" id="2942213"/>
    <lineage>
        <taxon>Bacteria</taxon>
        <taxon>Pseudomonadati</taxon>
        <taxon>Pseudomonadota</taxon>
        <taxon>Gammaproteobacteria</taxon>
        <taxon>Oceanospirillales</taxon>
        <taxon>Endozoicomonadaceae</taxon>
        <taxon>Parendozoicomonas</taxon>
    </lineage>
</organism>
<feature type="transmembrane region" description="Helical" evidence="6">
    <location>
        <begin position="245"/>
        <end position="261"/>
    </location>
</feature>
<dbReference type="PANTHER" id="PTHR35007">
    <property type="entry name" value="INTEGRAL MEMBRANE PROTEIN-RELATED"/>
    <property type="match status" value="1"/>
</dbReference>
<evidence type="ECO:0000313" key="8">
    <source>
        <dbReference type="EMBL" id="MCL6271460.1"/>
    </source>
</evidence>
<keyword evidence="5 6" id="KW-0472">Membrane</keyword>
<feature type="domain" description="Type II secretion system protein GspF" evidence="7">
    <location>
        <begin position="137"/>
        <end position="261"/>
    </location>
</feature>
<evidence type="ECO:0000256" key="3">
    <source>
        <dbReference type="ARBA" id="ARBA00022692"/>
    </source>
</evidence>
<keyword evidence="9" id="KW-1185">Reference proteome</keyword>
<comment type="subcellular location">
    <subcellularLocation>
        <location evidence="1">Cell membrane</location>
        <topology evidence="1">Multi-pass membrane protein</topology>
    </subcellularLocation>
</comment>